<dbReference type="AlphaFoldDB" id="G0QPJ1"/>
<dbReference type="InParanoid" id="G0QPJ1"/>
<evidence type="ECO:0000313" key="1">
    <source>
        <dbReference type="EMBL" id="EGR32870.1"/>
    </source>
</evidence>
<sequence length="146" mass="17881">MTLKMNKQINLIHMNQVKKKFRNLMNVQKECKKVKKLNLQYKIKKTICKNIKYNYLIFTIELKQNSNLRTKKEQSFQKNTKSKETNNLNQKIMKRLIFYMTKLQIILKMQYKNNKKMKQKQHVIQIKQQQHINFKNGKKQYNTVIL</sequence>
<proteinExistence type="predicted"/>
<dbReference type="EMBL" id="GL983561">
    <property type="protein sequence ID" value="EGR32870.1"/>
    <property type="molecule type" value="Genomic_DNA"/>
</dbReference>
<keyword evidence="2" id="KW-1185">Reference proteome</keyword>
<dbReference type="GeneID" id="14909038"/>
<accession>G0QPJ1</accession>
<protein>
    <submittedName>
        <fullName evidence="1">Uncharacterized protein</fullName>
    </submittedName>
</protein>
<dbReference type="RefSeq" id="XP_004036856.1">
    <property type="nucleotide sequence ID" value="XM_004036808.1"/>
</dbReference>
<dbReference type="Proteomes" id="UP000008983">
    <property type="component" value="Unassembled WGS sequence"/>
</dbReference>
<name>G0QPJ1_ICHMU</name>
<reference evidence="1 2" key="1">
    <citation type="submission" date="2011-07" db="EMBL/GenBank/DDBJ databases">
        <authorList>
            <person name="Coyne R."/>
            <person name="Brami D."/>
            <person name="Johnson J."/>
            <person name="Hostetler J."/>
            <person name="Hannick L."/>
            <person name="Clark T."/>
            <person name="Cassidy-Hanley D."/>
            <person name="Inman J."/>
        </authorList>
    </citation>
    <scope>NUCLEOTIDE SEQUENCE [LARGE SCALE GENOMIC DNA]</scope>
    <source>
        <strain evidence="1 2">G5</strain>
    </source>
</reference>
<organism evidence="1 2">
    <name type="scientific">Ichthyophthirius multifiliis</name>
    <name type="common">White spot disease agent</name>
    <name type="synonym">Ich</name>
    <dbReference type="NCBI Taxonomy" id="5932"/>
    <lineage>
        <taxon>Eukaryota</taxon>
        <taxon>Sar</taxon>
        <taxon>Alveolata</taxon>
        <taxon>Ciliophora</taxon>
        <taxon>Intramacronucleata</taxon>
        <taxon>Oligohymenophorea</taxon>
        <taxon>Hymenostomatida</taxon>
        <taxon>Ophryoglenina</taxon>
        <taxon>Ichthyophthirius</taxon>
    </lineage>
</organism>
<gene>
    <name evidence="1" type="ORF">IMG5_068470</name>
</gene>
<evidence type="ECO:0000313" key="2">
    <source>
        <dbReference type="Proteomes" id="UP000008983"/>
    </source>
</evidence>